<proteinExistence type="predicted"/>
<evidence type="ECO:0000313" key="1">
    <source>
        <dbReference type="EMBL" id="GFC87329.1"/>
    </source>
</evidence>
<feature type="non-terminal residue" evidence="1">
    <location>
        <position position="1"/>
    </location>
</feature>
<sequence length="122" mass="13606">VPIEFVTNEAVNEEMDYSLVRATTTATSLDAEQDRDDELKRTKTAQQTKIAGLDRRVKKLEKKQSTQENIVQDEGIEDVSEEEVVEVVTTAKMIIDIIFNDAQVTIAIADIPISVVKIIVTT</sequence>
<comment type="caution">
    <text evidence="1">The sequence shown here is derived from an EMBL/GenBank/DDBJ whole genome shotgun (WGS) entry which is preliminary data.</text>
</comment>
<gene>
    <name evidence="1" type="ORF">Tci_859299</name>
</gene>
<name>A0A699RIZ6_TANCI</name>
<dbReference type="AlphaFoldDB" id="A0A699RIZ6"/>
<organism evidence="1">
    <name type="scientific">Tanacetum cinerariifolium</name>
    <name type="common">Dalmatian daisy</name>
    <name type="synonym">Chrysanthemum cinerariifolium</name>
    <dbReference type="NCBI Taxonomy" id="118510"/>
    <lineage>
        <taxon>Eukaryota</taxon>
        <taxon>Viridiplantae</taxon>
        <taxon>Streptophyta</taxon>
        <taxon>Embryophyta</taxon>
        <taxon>Tracheophyta</taxon>
        <taxon>Spermatophyta</taxon>
        <taxon>Magnoliopsida</taxon>
        <taxon>eudicotyledons</taxon>
        <taxon>Gunneridae</taxon>
        <taxon>Pentapetalae</taxon>
        <taxon>asterids</taxon>
        <taxon>campanulids</taxon>
        <taxon>Asterales</taxon>
        <taxon>Asteraceae</taxon>
        <taxon>Asteroideae</taxon>
        <taxon>Anthemideae</taxon>
        <taxon>Anthemidinae</taxon>
        <taxon>Tanacetum</taxon>
    </lineage>
</organism>
<dbReference type="EMBL" id="BKCJ011109742">
    <property type="protein sequence ID" value="GFC87329.1"/>
    <property type="molecule type" value="Genomic_DNA"/>
</dbReference>
<accession>A0A699RIZ6</accession>
<feature type="non-terminal residue" evidence="1">
    <location>
        <position position="122"/>
    </location>
</feature>
<reference evidence="1" key="1">
    <citation type="journal article" date="2019" name="Sci. Rep.">
        <title>Draft genome of Tanacetum cinerariifolium, the natural source of mosquito coil.</title>
        <authorList>
            <person name="Yamashiro T."/>
            <person name="Shiraishi A."/>
            <person name="Satake H."/>
            <person name="Nakayama K."/>
        </authorList>
    </citation>
    <scope>NUCLEOTIDE SEQUENCE</scope>
</reference>
<protein>
    <submittedName>
        <fullName evidence="1">Uncharacterized protein</fullName>
    </submittedName>
</protein>